<dbReference type="Proteomes" id="UP001152795">
    <property type="component" value="Unassembled WGS sequence"/>
</dbReference>
<dbReference type="InterPro" id="IPR002108">
    <property type="entry name" value="ADF-H"/>
</dbReference>
<accession>A0A7D9HVF5</accession>
<dbReference type="GO" id="GO:0005884">
    <property type="term" value="C:actin filament"/>
    <property type="evidence" value="ECO:0007669"/>
    <property type="project" value="TreeGrafter"/>
</dbReference>
<keyword evidence="6" id="KW-0206">Cytoskeleton</keyword>
<comment type="subunit">
    <text evidence="7">Interacts with G-actin; ADP-actin form.</text>
</comment>
<dbReference type="Pfam" id="PF00241">
    <property type="entry name" value="Cofilin_ADF"/>
    <property type="match status" value="1"/>
</dbReference>
<sequence>MQGYKCSVKKRMLYSTCKAPLLAGLEEDLKIEIPKKIEIENTEEITENQLHPKKILHQPRFAKPKRAQARGARRLL</sequence>
<dbReference type="GO" id="GO:0003785">
    <property type="term" value="F:actin monomer binding"/>
    <property type="evidence" value="ECO:0007669"/>
    <property type="project" value="TreeGrafter"/>
</dbReference>
<dbReference type="SUPFAM" id="SSF55753">
    <property type="entry name" value="Actin depolymerizing proteins"/>
    <property type="match status" value="1"/>
</dbReference>
<keyword evidence="4" id="KW-0677">Repeat</keyword>
<evidence type="ECO:0000256" key="5">
    <source>
        <dbReference type="ARBA" id="ARBA00023203"/>
    </source>
</evidence>
<proteinExistence type="inferred from homology"/>
<comment type="subcellular location">
    <subcellularLocation>
        <location evidence="1">Cytoplasm</location>
        <location evidence="1">Cytoskeleton</location>
    </subcellularLocation>
</comment>
<evidence type="ECO:0000256" key="4">
    <source>
        <dbReference type="ARBA" id="ARBA00022737"/>
    </source>
</evidence>
<dbReference type="GO" id="GO:0051015">
    <property type="term" value="F:actin filament binding"/>
    <property type="evidence" value="ECO:0007669"/>
    <property type="project" value="TreeGrafter"/>
</dbReference>
<evidence type="ECO:0000256" key="6">
    <source>
        <dbReference type="ARBA" id="ARBA00023212"/>
    </source>
</evidence>
<evidence type="ECO:0000313" key="9">
    <source>
        <dbReference type="EMBL" id="CAB3991394.1"/>
    </source>
</evidence>
<organism evidence="9 10">
    <name type="scientific">Paramuricea clavata</name>
    <name type="common">Red gorgonian</name>
    <name type="synonym">Violescent sea-whip</name>
    <dbReference type="NCBI Taxonomy" id="317549"/>
    <lineage>
        <taxon>Eukaryota</taxon>
        <taxon>Metazoa</taxon>
        <taxon>Cnidaria</taxon>
        <taxon>Anthozoa</taxon>
        <taxon>Octocorallia</taxon>
        <taxon>Malacalcyonacea</taxon>
        <taxon>Plexauridae</taxon>
        <taxon>Paramuricea</taxon>
    </lineage>
</organism>
<evidence type="ECO:0000256" key="2">
    <source>
        <dbReference type="ARBA" id="ARBA00009557"/>
    </source>
</evidence>
<evidence type="ECO:0000313" key="10">
    <source>
        <dbReference type="Proteomes" id="UP001152795"/>
    </source>
</evidence>
<evidence type="ECO:0000256" key="7">
    <source>
        <dbReference type="ARBA" id="ARBA00038532"/>
    </source>
</evidence>
<dbReference type="GO" id="GO:0010591">
    <property type="term" value="P:regulation of lamellipodium assembly"/>
    <property type="evidence" value="ECO:0007669"/>
    <property type="project" value="TreeGrafter"/>
</dbReference>
<dbReference type="GO" id="GO:0010976">
    <property type="term" value="P:positive regulation of neuron projection development"/>
    <property type="evidence" value="ECO:0007669"/>
    <property type="project" value="TreeGrafter"/>
</dbReference>
<dbReference type="InterPro" id="IPR029006">
    <property type="entry name" value="ADF-H/Gelsolin-like_dom_sf"/>
</dbReference>
<dbReference type="GO" id="GO:0030042">
    <property type="term" value="P:actin filament depolymerization"/>
    <property type="evidence" value="ECO:0007669"/>
    <property type="project" value="TreeGrafter"/>
</dbReference>
<evidence type="ECO:0000256" key="1">
    <source>
        <dbReference type="ARBA" id="ARBA00004245"/>
    </source>
</evidence>
<feature type="domain" description="ADF-H" evidence="8">
    <location>
        <begin position="3"/>
        <end position="50"/>
    </location>
</feature>
<protein>
    <submittedName>
        <fullName evidence="9">Twinfilin</fullName>
    </submittedName>
</protein>
<comment type="similarity">
    <text evidence="2">Belongs to the actin-binding proteins ADF family. Twinfilin subfamily.</text>
</comment>
<gene>
    <name evidence="9" type="ORF">PACLA_8A047113</name>
</gene>
<dbReference type="EMBL" id="CACRXK020001842">
    <property type="protein sequence ID" value="CAB3991394.1"/>
    <property type="molecule type" value="Genomic_DNA"/>
</dbReference>
<keyword evidence="5" id="KW-0009">Actin-binding</keyword>
<name>A0A7D9HVF5_PARCT</name>
<dbReference type="InterPro" id="IPR028458">
    <property type="entry name" value="Twinfilin"/>
</dbReference>
<evidence type="ECO:0000256" key="3">
    <source>
        <dbReference type="ARBA" id="ARBA00022490"/>
    </source>
</evidence>
<dbReference type="Gene3D" id="3.40.20.10">
    <property type="entry name" value="Severin"/>
    <property type="match status" value="1"/>
</dbReference>
<comment type="caution">
    <text evidence="9">The sequence shown here is derived from an EMBL/GenBank/DDBJ whole genome shotgun (WGS) entry which is preliminary data.</text>
</comment>
<keyword evidence="3" id="KW-0963">Cytoplasm</keyword>
<dbReference type="GO" id="GO:0051016">
    <property type="term" value="P:barbed-end actin filament capping"/>
    <property type="evidence" value="ECO:0007669"/>
    <property type="project" value="TreeGrafter"/>
</dbReference>
<reference evidence="9" key="1">
    <citation type="submission" date="2020-04" db="EMBL/GenBank/DDBJ databases">
        <authorList>
            <person name="Alioto T."/>
            <person name="Alioto T."/>
            <person name="Gomez Garrido J."/>
        </authorList>
    </citation>
    <scope>NUCLEOTIDE SEQUENCE</scope>
    <source>
        <strain evidence="9">A484AB</strain>
    </source>
</reference>
<evidence type="ECO:0000259" key="8">
    <source>
        <dbReference type="Pfam" id="PF00241"/>
    </source>
</evidence>
<dbReference type="PANTHER" id="PTHR13759">
    <property type="entry name" value="TWINFILIN"/>
    <property type="match status" value="1"/>
</dbReference>
<keyword evidence="10" id="KW-1185">Reference proteome</keyword>
<dbReference type="PANTHER" id="PTHR13759:SF1">
    <property type="entry name" value="TWINFILIN"/>
    <property type="match status" value="1"/>
</dbReference>
<dbReference type="AlphaFoldDB" id="A0A7D9HVF5"/>
<dbReference type="GO" id="GO:0030016">
    <property type="term" value="C:myofibril"/>
    <property type="evidence" value="ECO:0007669"/>
    <property type="project" value="TreeGrafter"/>
</dbReference>